<name>A0ABX7FUY9_BRECH</name>
<feature type="chain" id="PRO_5045423319" evidence="1">
    <location>
        <begin position="23"/>
        <end position="375"/>
    </location>
</feature>
<dbReference type="Gene3D" id="2.120.10.30">
    <property type="entry name" value="TolB, C-terminal domain"/>
    <property type="match status" value="1"/>
</dbReference>
<protein>
    <submittedName>
        <fullName evidence="2">Uncharacterized protein</fullName>
    </submittedName>
</protein>
<keyword evidence="1" id="KW-0732">Signal</keyword>
<proteinExistence type="predicted"/>
<dbReference type="InterPro" id="IPR011042">
    <property type="entry name" value="6-blade_b-propeller_TolB-like"/>
</dbReference>
<feature type="signal peptide" evidence="1">
    <location>
        <begin position="1"/>
        <end position="22"/>
    </location>
</feature>
<evidence type="ECO:0000313" key="3">
    <source>
        <dbReference type="Proteomes" id="UP000596248"/>
    </source>
</evidence>
<sequence>MKRLLLSSILAFVFLGIADSSAAQSGQVSEQPSVIYQISADGTAKKAVAQMPYMHRGAISPSGRYVYTERIGYGKNDPTVPYVYNLQTKKLTQLSGFAKWSSSQDILYVLEKGGVVRINPADGKKTVLVEAVPQYPVLEFAVSPDEQYMAFFRRDEKSADKSQATHLYLQHLPSGKMKINDRIAWEKPAYRGPDAFYWLPTSKKVFYRTQDAYKELDLPTGLKYTHKLNAFPSYSTDMKYKYVRAGNEEYLLDLQTGKKVTLQKQAQVIMENYLDRIVWSPTGHQFVSEQVLAASGNAHDVYMMIRLNKDERRHIFPFGDVGESKYSPYMSFRENLRLIGWSKDGKSFYAADWSSIHYSVFSPEKLDEYLRVMEK</sequence>
<accession>A0ABX7FUY9</accession>
<dbReference type="RefSeq" id="WP_203356549.1">
    <property type="nucleotide sequence ID" value="NZ_CP069127.1"/>
</dbReference>
<evidence type="ECO:0000256" key="1">
    <source>
        <dbReference type="SAM" id="SignalP"/>
    </source>
</evidence>
<dbReference type="SUPFAM" id="SSF82171">
    <property type="entry name" value="DPP6 N-terminal domain-like"/>
    <property type="match status" value="1"/>
</dbReference>
<dbReference type="Proteomes" id="UP000596248">
    <property type="component" value="Chromosome"/>
</dbReference>
<keyword evidence="3" id="KW-1185">Reference proteome</keyword>
<evidence type="ECO:0000313" key="2">
    <source>
        <dbReference type="EMBL" id="QRG69560.1"/>
    </source>
</evidence>
<reference evidence="2 3" key="1">
    <citation type="submission" date="2021-01" db="EMBL/GenBank/DDBJ databases">
        <title>Identification of strong promoters based on the transcriptome of Brevibacillus choshinensis.</title>
        <authorList>
            <person name="Yao D."/>
            <person name="Zhang K."/>
            <person name="Wu J."/>
        </authorList>
    </citation>
    <scope>NUCLEOTIDE SEQUENCE [LARGE SCALE GENOMIC DNA]</scope>
    <source>
        <strain evidence="2 3">HPD31-SP3</strain>
    </source>
</reference>
<gene>
    <name evidence="2" type="ORF">JNE38_10775</name>
</gene>
<organism evidence="2 3">
    <name type="scientific">Brevibacillus choshinensis</name>
    <dbReference type="NCBI Taxonomy" id="54911"/>
    <lineage>
        <taxon>Bacteria</taxon>
        <taxon>Bacillati</taxon>
        <taxon>Bacillota</taxon>
        <taxon>Bacilli</taxon>
        <taxon>Bacillales</taxon>
        <taxon>Paenibacillaceae</taxon>
        <taxon>Brevibacillus</taxon>
    </lineage>
</organism>
<dbReference type="EMBL" id="CP069127">
    <property type="protein sequence ID" value="QRG69560.1"/>
    <property type="molecule type" value="Genomic_DNA"/>
</dbReference>